<gene>
    <name evidence="2" type="ORF">FGL98_04975</name>
</gene>
<accession>A0A563E6V9</accession>
<name>A0A563E6V9_9MICO</name>
<evidence type="ECO:0000256" key="1">
    <source>
        <dbReference type="SAM" id="MobiDB-lite"/>
    </source>
</evidence>
<dbReference type="AlphaFoldDB" id="A0A563E6V9"/>
<sequence length="114" mass="11810">MSHVCAASAADDPAWPADDHLFHPRRAAVRRVRRDAGHGGTGRRCGAADGDRDVRPDPVADRAPRAAAAAHRRGRGARAGPEPDEHAGRARRADAAHSAVGGVAPACRGFAVSD</sequence>
<protein>
    <submittedName>
        <fullName evidence="2">Uncharacterized protein</fullName>
    </submittedName>
</protein>
<feature type="compositionally biased region" description="Basic and acidic residues" evidence="1">
    <location>
        <begin position="81"/>
        <end position="95"/>
    </location>
</feature>
<reference evidence="2 3" key="1">
    <citation type="submission" date="2019-05" db="EMBL/GenBank/DDBJ databases">
        <authorList>
            <person name="Lee S.D."/>
        </authorList>
    </citation>
    <scope>NUCLEOTIDE SEQUENCE [LARGE SCALE GENOMIC DNA]</scope>
    <source>
        <strain evidence="2 3">C5-26</strain>
    </source>
</reference>
<evidence type="ECO:0000313" key="3">
    <source>
        <dbReference type="Proteomes" id="UP000320244"/>
    </source>
</evidence>
<keyword evidence="3" id="KW-1185">Reference proteome</keyword>
<feature type="compositionally biased region" description="Basic and acidic residues" evidence="1">
    <location>
        <begin position="49"/>
        <end position="64"/>
    </location>
</feature>
<reference evidence="2 3" key="2">
    <citation type="submission" date="2019-08" db="EMBL/GenBank/DDBJ databases">
        <title>Jejuicoccus antrihumi gen. nov., sp. nov., a new member of the family Dermacoccaceae isolated from a cave.</title>
        <authorList>
            <person name="Schumann P."/>
            <person name="Kim I.S."/>
        </authorList>
    </citation>
    <scope>NUCLEOTIDE SEQUENCE [LARGE SCALE GENOMIC DNA]</scope>
    <source>
        <strain evidence="2 3">C5-26</strain>
    </source>
</reference>
<organism evidence="2 3">
    <name type="scientific">Leekyejoonella antrihumi</name>
    <dbReference type="NCBI Taxonomy" id="1660198"/>
    <lineage>
        <taxon>Bacteria</taxon>
        <taxon>Bacillati</taxon>
        <taxon>Actinomycetota</taxon>
        <taxon>Actinomycetes</taxon>
        <taxon>Micrococcales</taxon>
        <taxon>Dermacoccaceae</taxon>
        <taxon>Leekyejoonella</taxon>
    </lineage>
</organism>
<comment type="caution">
    <text evidence="2">The sequence shown here is derived from an EMBL/GenBank/DDBJ whole genome shotgun (WGS) entry which is preliminary data.</text>
</comment>
<dbReference type="Proteomes" id="UP000320244">
    <property type="component" value="Unassembled WGS sequence"/>
</dbReference>
<evidence type="ECO:0000313" key="2">
    <source>
        <dbReference type="EMBL" id="TWP37574.1"/>
    </source>
</evidence>
<feature type="region of interest" description="Disordered" evidence="1">
    <location>
        <begin position="32"/>
        <end position="100"/>
    </location>
</feature>
<dbReference type="EMBL" id="VCQV01000005">
    <property type="protein sequence ID" value="TWP37574.1"/>
    <property type="molecule type" value="Genomic_DNA"/>
</dbReference>
<proteinExistence type="predicted"/>